<dbReference type="Pfam" id="PF00057">
    <property type="entry name" value="Ldl_recept_a"/>
    <property type="match status" value="1"/>
</dbReference>
<evidence type="ECO:0000256" key="3">
    <source>
        <dbReference type="ARBA" id="ARBA00022670"/>
    </source>
</evidence>
<evidence type="ECO:0000256" key="18">
    <source>
        <dbReference type="RuleBase" id="RU363034"/>
    </source>
</evidence>
<feature type="disulfide bond" evidence="16">
    <location>
        <begin position="236"/>
        <end position="246"/>
    </location>
</feature>
<comment type="caution">
    <text evidence="24">The sequence shown here is derived from an EMBL/GenBank/DDBJ whole genome shotgun (WGS) entry which is preliminary data.</text>
</comment>
<evidence type="ECO:0000256" key="1">
    <source>
        <dbReference type="ARBA" id="ARBA00004239"/>
    </source>
</evidence>
<dbReference type="InterPro" id="IPR036772">
    <property type="entry name" value="SRCR-like_dom_sf"/>
</dbReference>
<dbReference type="GO" id="GO:0004197">
    <property type="term" value="F:cysteine-type endopeptidase activity"/>
    <property type="evidence" value="ECO:0007669"/>
    <property type="project" value="InterPro"/>
</dbReference>
<dbReference type="PANTHER" id="PTHR24264:SF83">
    <property type="entry name" value="COMPLEMENT FACTOR I"/>
    <property type="match status" value="1"/>
</dbReference>
<evidence type="ECO:0000256" key="8">
    <source>
        <dbReference type="ARBA" id="ARBA00022807"/>
    </source>
</evidence>
<keyword evidence="8" id="KW-0788">Thiol protease</keyword>
<dbReference type="CDD" id="cd00190">
    <property type="entry name" value="Tryp_SPc"/>
    <property type="match status" value="1"/>
</dbReference>
<dbReference type="PROSITE" id="PS00134">
    <property type="entry name" value="TRYPSIN_HIS"/>
    <property type="match status" value="1"/>
</dbReference>
<evidence type="ECO:0000256" key="2">
    <source>
        <dbReference type="ARBA" id="ARBA00010134"/>
    </source>
</evidence>
<feature type="domain" description="Peptidase S1" evidence="22">
    <location>
        <begin position="390"/>
        <end position="623"/>
    </location>
</feature>
<evidence type="ECO:0000256" key="7">
    <source>
        <dbReference type="ARBA" id="ARBA00022801"/>
    </source>
</evidence>
<keyword evidence="7 18" id="KW-0378">Hydrolase</keyword>
<dbReference type="InterPro" id="IPR016129">
    <property type="entry name" value="Caspase_his_AS"/>
</dbReference>
<feature type="compositionally biased region" description="Basic and acidic residues" evidence="19">
    <location>
        <begin position="643"/>
        <end position="657"/>
    </location>
</feature>
<dbReference type="PANTHER" id="PTHR24264">
    <property type="entry name" value="TRYPSIN-RELATED"/>
    <property type="match status" value="1"/>
</dbReference>
<dbReference type="InterPro" id="IPR048722">
    <property type="entry name" value="CFAI_FIMAC_N"/>
</dbReference>
<evidence type="ECO:0000256" key="10">
    <source>
        <dbReference type="ARBA" id="ARBA00023145"/>
    </source>
</evidence>
<dbReference type="Pfam" id="PF00089">
    <property type="entry name" value="Trypsin"/>
    <property type="match status" value="1"/>
</dbReference>
<evidence type="ECO:0000259" key="23">
    <source>
        <dbReference type="PROSITE" id="PS50287"/>
    </source>
</evidence>
<evidence type="ECO:0000256" key="13">
    <source>
        <dbReference type="ARBA" id="ARBA00036320"/>
    </source>
</evidence>
<dbReference type="InterPro" id="IPR011600">
    <property type="entry name" value="Pept_C14_caspase"/>
</dbReference>
<reference evidence="24" key="1">
    <citation type="submission" date="2021-01" db="EMBL/GenBank/DDBJ databases">
        <authorList>
            <person name="Zahm M."/>
            <person name="Roques C."/>
            <person name="Cabau C."/>
            <person name="Klopp C."/>
            <person name="Donnadieu C."/>
            <person name="Jouanno E."/>
            <person name="Lampietro C."/>
            <person name="Louis A."/>
            <person name="Herpin A."/>
            <person name="Echchiki A."/>
            <person name="Berthelot C."/>
            <person name="Parey E."/>
            <person name="Roest-Crollius H."/>
            <person name="Braasch I."/>
            <person name="Postlethwait J."/>
            <person name="Bobe J."/>
            <person name="Montfort J."/>
            <person name="Bouchez O."/>
            <person name="Begum T."/>
            <person name="Mejri S."/>
            <person name="Adams A."/>
            <person name="Chen W.-J."/>
            <person name="Guiguen Y."/>
        </authorList>
    </citation>
    <scope>NUCLEOTIDE SEQUENCE</scope>
    <source>
        <tissue evidence="24">Blood</tissue>
    </source>
</reference>
<dbReference type="SUPFAM" id="SSF52129">
    <property type="entry name" value="Caspase-like"/>
    <property type="match status" value="1"/>
</dbReference>
<evidence type="ECO:0000256" key="16">
    <source>
        <dbReference type="PROSITE-ProRule" id="PRU00196"/>
    </source>
</evidence>
<evidence type="ECO:0000259" key="20">
    <source>
        <dbReference type="PROSITE" id="PS50207"/>
    </source>
</evidence>
<proteinExistence type="inferred from homology"/>
<dbReference type="InterPro" id="IPR043504">
    <property type="entry name" value="Peptidase_S1_PA_chymotrypsin"/>
</dbReference>
<dbReference type="PROSITE" id="PS00135">
    <property type="entry name" value="TRYPSIN_SER"/>
    <property type="match status" value="1"/>
</dbReference>
<dbReference type="Gene3D" id="3.30.60.30">
    <property type="match status" value="1"/>
</dbReference>
<keyword evidence="4" id="KW-0053">Apoptosis</keyword>
<dbReference type="SUPFAM" id="SSF50494">
    <property type="entry name" value="Trypsin-like serine proteases"/>
    <property type="match status" value="1"/>
</dbReference>
<dbReference type="PROSITE" id="PS50287">
    <property type="entry name" value="SRCR_2"/>
    <property type="match status" value="1"/>
</dbReference>
<keyword evidence="25" id="KW-1185">Reference proteome</keyword>
<dbReference type="GO" id="GO:0005615">
    <property type="term" value="C:extracellular space"/>
    <property type="evidence" value="ECO:0007669"/>
    <property type="project" value="TreeGrafter"/>
</dbReference>
<dbReference type="InterPro" id="IPR009003">
    <property type="entry name" value="Peptidase_S1_PA"/>
</dbReference>
<evidence type="ECO:0000259" key="22">
    <source>
        <dbReference type="PROSITE" id="PS50240"/>
    </source>
</evidence>
<keyword evidence="3 18" id="KW-0645">Protease</keyword>
<feature type="disulfide bond" evidence="15">
    <location>
        <begin position="272"/>
        <end position="284"/>
    </location>
</feature>
<dbReference type="InterPro" id="IPR001254">
    <property type="entry name" value="Trypsin_dom"/>
</dbReference>
<organism evidence="24 25">
    <name type="scientific">Albula goreensis</name>
    <dbReference type="NCBI Taxonomy" id="1534307"/>
    <lineage>
        <taxon>Eukaryota</taxon>
        <taxon>Metazoa</taxon>
        <taxon>Chordata</taxon>
        <taxon>Craniata</taxon>
        <taxon>Vertebrata</taxon>
        <taxon>Euteleostomi</taxon>
        <taxon>Actinopterygii</taxon>
        <taxon>Neopterygii</taxon>
        <taxon>Teleostei</taxon>
        <taxon>Albuliformes</taxon>
        <taxon>Albulidae</taxon>
        <taxon>Albula</taxon>
    </lineage>
</organism>
<feature type="domain" description="Caspase family p20" evidence="21">
    <location>
        <begin position="692"/>
        <end position="816"/>
    </location>
</feature>
<keyword evidence="5" id="KW-0732">Signal</keyword>
<dbReference type="InterPro" id="IPR001309">
    <property type="entry name" value="Pept_C14_p20"/>
</dbReference>
<comment type="catalytic activity">
    <reaction evidence="13">
        <text>Preferential cleavage: Arg-|-Xaa, Lys-|-Xaa.</text>
        <dbReference type="EC" id="3.4.21.4"/>
    </reaction>
</comment>
<dbReference type="CDD" id="cd00032">
    <property type="entry name" value="CASc"/>
    <property type="match status" value="1"/>
</dbReference>
<dbReference type="InterPro" id="IPR033139">
    <property type="entry name" value="Caspase_cys_AS"/>
</dbReference>
<protein>
    <recommendedName>
        <fullName evidence="14">trypsin</fullName>
        <ecNumber evidence="14">3.4.21.4</ecNumber>
    </recommendedName>
</protein>
<dbReference type="Pfam" id="PF21286">
    <property type="entry name" value="CFAI_FIMAC_N"/>
    <property type="match status" value="1"/>
</dbReference>
<dbReference type="PROSITE" id="PS50208">
    <property type="entry name" value="CASPASE_P20"/>
    <property type="match status" value="1"/>
</dbReference>
<evidence type="ECO:0000256" key="5">
    <source>
        <dbReference type="ARBA" id="ARBA00022729"/>
    </source>
</evidence>
<feature type="domain" description="Caspase family p10" evidence="20">
    <location>
        <begin position="842"/>
        <end position="936"/>
    </location>
</feature>
<dbReference type="Pfam" id="PF00530">
    <property type="entry name" value="SRCR"/>
    <property type="match status" value="1"/>
</dbReference>
<dbReference type="InterPro" id="IPR048719">
    <property type="entry name" value="CFAI_KAZAL"/>
</dbReference>
<dbReference type="InterPro" id="IPR033116">
    <property type="entry name" value="TRYPSIN_SER"/>
</dbReference>
<dbReference type="SUPFAM" id="SSF56487">
    <property type="entry name" value="SRCR-like"/>
    <property type="match status" value="1"/>
</dbReference>
<evidence type="ECO:0000256" key="4">
    <source>
        <dbReference type="ARBA" id="ARBA00022703"/>
    </source>
</evidence>
<accession>A0A8T3CHV1</accession>
<dbReference type="SMART" id="SM00115">
    <property type="entry name" value="CASc"/>
    <property type="match status" value="1"/>
</dbReference>
<dbReference type="PROSITE" id="PS50240">
    <property type="entry name" value="TRYPSIN_DOM"/>
    <property type="match status" value="1"/>
</dbReference>
<keyword evidence="10" id="KW-0865">Zymogen</keyword>
<dbReference type="SUPFAM" id="SSF57424">
    <property type="entry name" value="LDL receptor-like module"/>
    <property type="match status" value="2"/>
</dbReference>
<name>A0A8T3CHV1_9TELE</name>
<dbReference type="PROSITE" id="PS01122">
    <property type="entry name" value="CASPASE_CYS"/>
    <property type="match status" value="1"/>
</dbReference>
<dbReference type="Pfam" id="PF21287">
    <property type="entry name" value="Kazal_CFAI"/>
    <property type="match status" value="1"/>
</dbReference>
<dbReference type="InterPro" id="IPR001190">
    <property type="entry name" value="SRCR"/>
</dbReference>
<comment type="subcellular location">
    <subcellularLocation>
        <location evidence="1">Secreted</location>
        <location evidence="1">Extracellular space</location>
    </subcellularLocation>
</comment>
<feature type="domain" description="SRCR" evidence="23">
    <location>
        <begin position="170"/>
        <end position="280"/>
    </location>
</feature>
<dbReference type="InterPro" id="IPR036055">
    <property type="entry name" value="LDL_receptor-like_sf"/>
</dbReference>
<dbReference type="InterPro" id="IPR018114">
    <property type="entry name" value="TRYPSIN_HIS"/>
</dbReference>
<dbReference type="Proteomes" id="UP000829720">
    <property type="component" value="Unassembled WGS sequence"/>
</dbReference>
<keyword evidence="11 16" id="KW-1015">Disulfide bond</keyword>
<dbReference type="Gene3D" id="2.40.10.10">
    <property type="entry name" value="Trypsin-like serine proteases"/>
    <property type="match status" value="1"/>
</dbReference>
<comment type="similarity">
    <text evidence="2 17">Belongs to the peptidase C14A family.</text>
</comment>
<dbReference type="Gene3D" id="3.40.50.1460">
    <property type="match status" value="1"/>
</dbReference>
<dbReference type="GO" id="GO:0004252">
    <property type="term" value="F:serine-type endopeptidase activity"/>
    <property type="evidence" value="ECO:0007669"/>
    <property type="project" value="UniProtKB-EC"/>
</dbReference>
<feature type="disulfide bond" evidence="15">
    <location>
        <begin position="291"/>
        <end position="306"/>
    </location>
</feature>
<evidence type="ECO:0000256" key="17">
    <source>
        <dbReference type="RuleBase" id="RU003971"/>
    </source>
</evidence>
<dbReference type="GO" id="GO:0006508">
    <property type="term" value="P:proteolysis"/>
    <property type="evidence" value="ECO:0007669"/>
    <property type="project" value="UniProtKB-KW"/>
</dbReference>
<dbReference type="EC" id="3.4.21.4" evidence="14"/>
<dbReference type="InterPro" id="IPR003884">
    <property type="entry name" value="FacI_MAC"/>
</dbReference>
<evidence type="ECO:0000313" key="24">
    <source>
        <dbReference type="EMBL" id="KAI1883611.1"/>
    </source>
</evidence>
<dbReference type="Gene3D" id="3.10.250.10">
    <property type="entry name" value="SRCR-like domain"/>
    <property type="match status" value="1"/>
</dbReference>
<evidence type="ECO:0000256" key="12">
    <source>
        <dbReference type="ARBA" id="ARBA00023180"/>
    </source>
</evidence>
<dbReference type="PROSITE" id="PS01121">
    <property type="entry name" value="CASPASE_HIS"/>
    <property type="match status" value="1"/>
</dbReference>
<dbReference type="PROSITE" id="PS50068">
    <property type="entry name" value="LDLRA_2"/>
    <property type="match status" value="1"/>
</dbReference>
<evidence type="ECO:0000256" key="14">
    <source>
        <dbReference type="ARBA" id="ARBA00038868"/>
    </source>
</evidence>
<keyword evidence="9 18" id="KW-0720">Serine protease</keyword>
<feature type="region of interest" description="Disordered" evidence="19">
    <location>
        <begin position="631"/>
        <end position="659"/>
    </location>
</feature>
<dbReference type="PROSITE" id="PS50207">
    <property type="entry name" value="CASPASE_P10"/>
    <property type="match status" value="1"/>
</dbReference>
<dbReference type="FunFam" id="2.40.10.10:FF:000120">
    <property type="entry name" value="Putative serine protease"/>
    <property type="match status" value="1"/>
</dbReference>
<dbReference type="InterPro" id="IPR002138">
    <property type="entry name" value="Pept_C14_p10"/>
</dbReference>
<evidence type="ECO:0000256" key="6">
    <source>
        <dbReference type="ARBA" id="ARBA00022737"/>
    </source>
</evidence>
<comment type="caution">
    <text evidence="16">Lacks conserved residue(s) required for the propagation of feature annotation.</text>
</comment>
<evidence type="ECO:0000256" key="9">
    <source>
        <dbReference type="ARBA" id="ARBA00022825"/>
    </source>
</evidence>
<dbReference type="InterPro" id="IPR050127">
    <property type="entry name" value="Serine_Proteases_S1"/>
</dbReference>
<evidence type="ECO:0000256" key="11">
    <source>
        <dbReference type="ARBA" id="ARBA00023157"/>
    </source>
</evidence>
<keyword evidence="12" id="KW-0325">Glycoprotein</keyword>
<dbReference type="InterPro" id="IPR002172">
    <property type="entry name" value="LDrepeatLR_classA_rpt"/>
</dbReference>
<sequence>MSSLKALVHRGLTMKVAMYHYLLSALLIGFGFTESPPVEDIPGPAAERATAVPRESTLTPEDKFELAVDCQKKEWEEKYLNSHQCLQKQFTNLSCKKVFCPPWMRCIEERCECKLPYMCDKGTPVCSHNKRTYHSFCQVKAVECLRQITTFSHLGSDCAGDTFDTLVMEDGVVMVKVPQNGTFLVCGEGWDIPAANIVCRHKKGQDKGAVTASFLPYKQTKDYRLEWQPDCVSVECMGFENSLAECTIRDKRPLENDTKIAKATCVEDTRACLSSEFTCANGKCISLEHACDSVNDCGDGSDEMCCKACRKGFHCKSDVCIPMDSLSDGIVDCLGGEDEIQDPVIDRKPISPIKQEIKIARNKTETLVCGKPNDVHSETTPAITSRRKRVVGGEVAGKTQFPWQVAIQEGDIIDCGGIYIGECWVLTAAHCVRPKPEAYRIKFSLWSKLSKQDTTDLALVEKVIIHHKYNPTTYQNDIALLQLEKLPYTEKCIHDNPAIAPACVPWSEYQFKPGDECMISGWGRQADDKKTMTLRWANIEIIGNCSGIYGPRYFDGMECAGSLDGSVDTCQGDSGGPLVCEDALGVAYAWGIVSWGEKCGVAGYPGVYTKVAYYYDWISMHIGKSKISRSRTRRKPGMASSGDHIEGRVEQDSEPTDKNVTALSENKTEVDAYLGGYGTLDPAEEYKMTHKKRGLALIFNQEHFYWQLRMPSRSGTTADKYNLTKRLEELNFEVKAYDDLKMQEVLQKISEAAEANHTDADCFVCVFLSHGENDHIYAHDDKINIQEITALFKGDRCRSLVGKPKIFILQACRGDKHDNPVTPMDVVDHEVKTNEVVVDAGVVYTLPAGADFIMCYSVAEGYYSHRETINGSWYIQDLCELLRQFGASLEFTELLTLVNRKVSMRKVGNCMDRSAIGKKQVPCFSSMLTKKLYFRPKNV</sequence>
<dbReference type="GO" id="GO:0016020">
    <property type="term" value="C:membrane"/>
    <property type="evidence" value="ECO:0007669"/>
    <property type="project" value="InterPro"/>
</dbReference>
<evidence type="ECO:0000313" key="25">
    <source>
        <dbReference type="Proteomes" id="UP000829720"/>
    </source>
</evidence>
<dbReference type="FunFam" id="3.40.50.1460:FF:000001">
    <property type="entry name" value="Caspase-3 preproprotein"/>
    <property type="match status" value="1"/>
</dbReference>
<dbReference type="CDD" id="cd00112">
    <property type="entry name" value="LDLa"/>
    <property type="match status" value="2"/>
</dbReference>
<dbReference type="AlphaFoldDB" id="A0A8T3CHV1"/>
<dbReference type="PRINTS" id="PR00376">
    <property type="entry name" value="IL1BCENZYME"/>
</dbReference>
<evidence type="ECO:0000259" key="21">
    <source>
        <dbReference type="PROSITE" id="PS50208"/>
    </source>
</evidence>
<feature type="disulfide bond" evidence="15">
    <location>
        <begin position="279"/>
        <end position="297"/>
    </location>
</feature>
<dbReference type="SMART" id="SM00020">
    <property type="entry name" value="Tryp_SPc"/>
    <property type="match status" value="1"/>
</dbReference>
<dbReference type="SMART" id="SM00057">
    <property type="entry name" value="FIMAC"/>
    <property type="match status" value="1"/>
</dbReference>
<gene>
    <name evidence="24" type="ORF">AGOR_G00233350</name>
</gene>
<keyword evidence="6" id="KW-0677">Repeat</keyword>
<evidence type="ECO:0000256" key="19">
    <source>
        <dbReference type="SAM" id="MobiDB-lite"/>
    </source>
</evidence>
<dbReference type="InterPro" id="IPR029030">
    <property type="entry name" value="Caspase-like_dom_sf"/>
</dbReference>
<evidence type="ECO:0000256" key="15">
    <source>
        <dbReference type="PROSITE-ProRule" id="PRU00124"/>
    </source>
</evidence>
<dbReference type="OrthoDB" id="19606at2759"/>
<dbReference type="GO" id="GO:0006915">
    <property type="term" value="P:apoptotic process"/>
    <property type="evidence" value="ECO:0007669"/>
    <property type="project" value="UniProtKB-KW"/>
</dbReference>
<dbReference type="InterPro" id="IPR015917">
    <property type="entry name" value="Pept_C14A"/>
</dbReference>
<dbReference type="Pfam" id="PF00656">
    <property type="entry name" value="Peptidase_C14"/>
    <property type="match status" value="1"/>
</dbReference>
<dbReference type="EMBL" id="JAERUA010000023">
    <property type="protein sequence ID" value="KAI1883611.1"/>
    <property type="molecule type" value="Genomic_DNA"/>
</dbReference>
<dbReference type="SMART" id="SM00192">
    <property type="entry name" value="LDLa"/>
    <property type="match status" value="2"/>
</dbReference>
<dbReference type="Gene3D" id="4.10.400.10">
    <property type="entry name" value="Low-density Lipoprotein Receptor"/>
    <property type="match status" value="1"/>
</dbReference>